<dbReference type="EMBL" id="VJXY01000010">
    <property type="protein sequence ID" value="MBD6616392.1"/>
    <property type="molecule type" value="Genomic_DNA"/>
</dbReference>
<keyword evidence="2" id="KW-1185">Reference proteome</keyword>
<dbReference type="Proteomes" id="UP001165986">
    <property type="component" value="Unassembled WGS sequence"/>
</dbReference>
<dbReference type="AlphaFoldDB" id="A0AA40VQL0"/>
<dbReference type="RefSeq" id="WP_191757637.1">
    <property type="nucleotide sequence ID" value="NZ_VJXY01000010.1"/>
</dbReference>
<evidence type="ECO:0000313" key="1">
    <source>
        <dbReference type="EMBL" id="MBD6616392.1"/>
    </source>
</evidence>
<proteinExistence type="predicted"/>
<accession>A0AA40VQL0</accession>
<comment type="caution">
    <text evidence="1">The sequence shown here is derived from an EMBL/GenBank/DDBJ whole genome shotgun (WGS) entry which is preliminary data.</text>
</comment>
<dbReference type="InterPro" id="IPR019657">
    <property type="entry name" value="ComFB"/>
</dbReference>
<gene>
    <name evidence="1" type="ORF">FNW02_11230</name>
</gene>
<protein>
    <recommendedName>
        <fullName evidence="3">Late competence development protein ComFB</fullName>
    </recommendedName>
</protein>
<evidence type="ECO:0008006" key="3">
    <source>
        <dbReference type="Google" id="ProtNLM"/>
    </source>
</evidence>
<sequence length="119" mass="13884">MSKTIVNLTMPFVVQEIEDILEQYPRHPYQEAFANPDFRQNLIAYTLNRIPNHYLTVDEQEKEHLISSDSVRYCLEQTVHIEAIIHQGIEEILSEKAEEITRHIPDAVDPSHVPSDWFG</sequence>
<organism evidence="1 2">
    <name type="scientific">Komarekiella delphini-convector SJRDD-AB1</name>
    <dbReference type="NCBI Taxonomy" id="2593771"/>
    <lineage>
        <taxon>Bacteria</taxon>
        <taxon>Bacillati</taxon>
        <taxon>Cyanobacteriota</taxon>
        <taxon>Cyanophyceae</taxon>
        <taxon>Nostocales</taxon>
        <taxon>Nostocaceae</taxon>
        <taxon>Komarekiella</taxon>
        <taxon>Komarekiella delphini-convector</taxon>
    </lineage>
</organism>
<dbReference type="Pfam" id="PF10719">
    <property type="entry name" value="ComFB"/>
    <property type="match status" value="1"/>
</dbReference>
<name>A0AA40VQL0_9NOST</name>
<reference evidence="1" key="1">
    <citation type="submission" date="2019-07" db="EMBL/GenBank/DDBJ databases">
        <title>Toxilogical consequences of a new and cryptic species of cyanobacteria (Komarekiella delphini-convector) recovered from the epidermis of a bottlenose dolphin and 1500 ft. in the air.</title>
        <authorList>
            <person name="Brown A.O."/>
            <person name="Dvorak P."/>
            <person name="Villanueva C.D."/>
            <person name="Foss A.J."/>
            <person name="Garvey A.D."/>
            <person name="Gibson Q.A."/>
            <person name="Johansen J.R."/>
            <person name="Casamatta D.A."/>
        </authorList>
    </citation>
    <scope>NUCLEOTIDE SEQUENCE</scope>
    <source>
        <strain evidence="1">SJRDD-AB1</strain>
    </source>
</reference>
<evidence type="ECO:0000313" key="2">
    <source>
        <dbReference type="Proteomes" id="UP001165986"/>
    </source>
</evidence>